<dbReference type="GO" id="GO:0016705">
    <property type="term" value="F:oxidoreductase activity, acting on paired donors, with incorporation or reduction of molecular oxygen"/>
    <property type="evidence" value="ECO:0007669"/>
    <property type="project" value="InterPro"/>
</dbReference>
<feature type="region of interest" description="Disordered" evidence="3">
    <location>
        <begin position="343"/>
        <end position="386"/>
    </location>
</feature>
<dbReference type="PANTHER" id="PTHR30137:SF8">
    <property type="entry name" value="BLR5498 PROTEIN"/>
    <property type="match status" value="1"/>
</dbReference>
<proteinExistence type="predicted"/>
<evidence type="ECO:0000256" key="1">
    <source>
        <dbReference type="ARBA" id="ARBA00023002"/>
    </source>
</evidence>
<dbReference type="Proteomes" id="UP000029014">
    <property type="component" value="Unassembled WGS sequence"/>
</dbReference>
<keyword evidence="6" id="KW-1185">Reference proteome</keyword>
<dbReference type="Gene3D" id="3.20.20.30">
    <property type="entry name" value="Luciferase-like domain"/>
    <property type="match status" value="1"/>
</dbReference>
<sequence>MSMEIGILTFGEMTRDPSTGRMPSPRQRLLDTLEQARLADEVGLDVFGVGEHHRGDFIASATPVILSAIAAVTTRIRLASTVTVLSSDDPVRIWEQYATIDQISGGRAEIMAGRGSYTESFPLFGYSLHDYDALFAEKLDLLLRIRDGNPVTWSGRFRAPLTDADIAPHALQRRLPIWQAVGGTVASAIGAGRRGLPLMIAFLAGPIDAQRGLVDSYHAAASRAGVNPRSLRIGASVHGFVASHMRHARDVMYPHFVAGMSQNNHRRDEPFPLPREAFDLQAGPRGMIVAGGPQEVVDKIMTYRRLYGIDRIMLQMGFGGVPQKEHLKAIELLGTRVAPEIRRLTKDDAAPSAPPSSASDAPPDQAWCHRAERPSQVTNRSSKEER</sequence>
<dbReference type="RefSeq" id="WP_022861440.1">
    <property type="nucleotide sequence ID" value="NZ_JGZD01000004.1"/>
</dbReference>
<dbReference type="eggNOG" id="COG2141">
    <property type="taxonomic scope" value="Bacteria"/>
</dbReference>
<dbReference type="InterPro" id="IPR036661">
    <property type="entry name" value="Luciferase-like_sf"/>
</dbReference>
<feature type="compositionally biased region" description="Low complexity" evidence="3">
    <location>
        <begin position="355"/>
        <end position="364"/>
    </location>
</feature>
<gene>
    <name evidence="5" type="ORF">BMIN_1229</name>
</gene>
<evidence type="ECO:0000259" key="4">
    <source>
        <dbReference type="Pfam" id="PF00296"/>
    </source>
</evidence>
<dbReference type="GO" id="GO:0004497">
    <property type="term" value="F:monooxygenase activity"/>
    <property type="evidence" value="ECO:0007669"/>
    <property type="project" value="UniProtKB-KW"/>
</dbReference>
<evidence type="ECO:0000256" key="2">
    <source>
        <dbReference type="ARBA" id="ARBA00023033"/>
    </source>
</evidence>
<dbReference type="PANTHER" id="PTHR30137">
    <property type="entry name" value="LUCIFERASE-LIKE MONOOXYGENASE"/>
    <property type="match status" value="1"/>
</dbReference>
<dbReference type="InterPro" id="IPR011251">
    <property type="entry name" value="Luciferase-like_dom"/>
</dbReference>
<dbReference type="EMBL" id="JGZD01000004">
    <property type="protein sequence ID" value="KFI73967.1"/>
    <property type="molecule type" value="Genomic_DNA"/>
</dbReference>
<dbReference type="STRING" id="1693.BMIN_1229"/>
<evidence type="ECO:0000256" key="3">
    <source>
        <dbReference type="SAM" id="MobiDB-lite"/>
    </source>
</evidence>
<evidence type="ECO:0000313" key="5">
    <source>
        <dbReference type="EMBL" id="KFI73967.1"/>
    </source>
</evidence>
<reference evidence="5 6" key="1">
    <citation type="submission" date="2014-03" db="EMBL/GenBank/DDBJ databases">
        <title>Genomics of Bifidobacteria.</title>
        <authorList>
            <person name="Ventura M."/>
            <person name="Milani C."/>
            <person name="Lugli G.A."/>
        </authorList>
    </citation>
    <scope>NUCLEOTIDE SEQUENCE [LARGE SCALE GENOMIC DNA]</scope>
    <source>
        <strain evidence="5 6">LMG 11592</strain>
    </source>
</reference>
<keyword evidence="1" id="KW-0560">Oxidoreductase</keyword>
<accession>A0A087BSG7</accession>
<feature type="domain" description="Luciferase-like" evidence="4">
    <location>
        <begin position="3"/>
        <end position="306"/>
    </location>
</feature>
<dbReference type="SUPFAM" id="SSF51679">
    <property type="entry name" value="Bacterial luciferase-like"/>
    <property type="match status" value="1"/>
</dbReference>
<evidence type="ECO:0000313" key="6">
    <source>
        <dbReference type="Proteomes" id="UP000029014"/>
    </source>
</evidence>
<dbReference type="AlphaFoldDB" id="A0A087BSG7"/>
<keyword evidence="2" id="KW-0503">Monooxygenase</keyword>
<protein>
    <submittedName>
        <fullName evidence="5">Luciferase</fullName>
    </submittedName>
</protein>
<dbReference type="InterPro" id="IPR050766">
    <property type="entry name" value="Bact_Lucif_Oxidored"/>
</dbReference>
<organism evidence="5 6">
    <name type="scientific">Bifidobacterium minimum</name>
    <dbReference type="NCBI Taxonomy" id="1693"/>
    <lineage>
        <taxon>Bacteria</taxon>
        <taxon>Bacillati</taxon>
        <taxon>Actinomycetota</taxon>
        <taxon>Actinomycetes</taxon>
        <taxon>Bifidobacteriales</taxon>
        <taxon>Bifidobacteriaceae</taxon>
        <taxon>Bifidobacterium</taxon>
    </lineage>
</organism>
<dbReference type="GO" id="GO:0005829">
    <property type="term" value="C:cytosol"/>
    <property type="evidence" value="ECO:0007669"/>
    <property type="project" value="TreeGrafter"/>
</dbReference>
<comment type="caution">
    <text evidence="5">The sequence shown here is derived from an EMBL/GenBank/DDBJ whole genome shotgun (WGS) entry which is preliminary data.</text>
</comment>
<dbReference type="Pfam" id="PF00296">
    <property type="entry name" value="Bac_luciferase"/>
    <property type="match status" value="1"/>
</dbReference>
<name>A0A087BSG7_9BIFI</name>